<proteinExistence type="predicted"/>
<dbReference type="EMBL" id="SJST01000002">
    <property type="protein sequence ID" value="TCD15177.1"/>
    <property type="molecule type" value="Genomic_DNA"/>
</dbReference>
<evidence type="ECO:0000313" key="1">
    <source>
        <dbReference type="EMBL" id="TCD15177.1"/>
    </source>
</evidence>
<sequence length="59" mass="6689">MSVSDKSEMHIAEAVALLTLLRNVAEEADETRWLELRETMISSLWTTLDSLNEAIDELP</sequence>
<dbReference type="AlphaFoldDB" id="A0A4V2MNY0"/>
<dbReference type="RefSeq" id="WP_131566935.1">
    <property type="nucleotide sequence ID" value="NZ_JAINFK010000004.1"/>
</dbReference>
<evidence type="ECO:0000313" key="2">
    <source>
        <dbReference type="Proteomes" id="UP000291301"/>
    </source>
</evidence>
<dbReference type="Proteomes" id="UP000291301">
    <property type="component" value="Unassembled WGS sequence"/>
</dbReference>
<organism evidence="1 2">
    <name type="scientific">Oricola cellulosilytica</name>
    <dbReference type="NCBI Taxonomy" id="1429082"/>
    <lineage>
        <taxon>Bacteria</taxon>
        <taxon>Pseudomonadati</taxon>
        <taxon>Pseudomonadota</taxon>
        <taxon>Alphaproteobacteria</taxon>
        <taxon>Hyphomicrobiales</taxon>
        <taxon>Ahrensiaceae</taxon>
        <taxon>Oricola</taxon>
    </lineage>
</organism>
<gene>
    <name evidence="1" type="ORF">E0D97_06405</name>
</gene>
<protein>
    <submittedName>
        <fullName evidence="1">Uncharacterized protein</fullName>
    </submittedName>
</protein>
<name>A0A4V2MNY0_9HYPH</name>
<accession>A0A4V2MNY0</accession>
<comment type="caution">
    <text evidence="1">The sequence shown here is derived from an EMBL/GenBank/DDBJ whole genome shotgun (WGS) entry which is preliminary data.</text>
</comment>
<keyword evidence="2" id="KW-1185">Reference proteome</keyword>
<reference evidence="1 2" key="1">
    <citation type="journal article" date="2015" name="Antonie Van Leeuwenhoek">
        <title>Oricola cellulosilytica gen. nov., sp. nov., a cellulose-degrading bacterium of the family Phyllobacteriaceae isolated from surface seashore water, and emended descriptions of Mesorhizobium loti and Phyllobacterium myrsinacearum.</title>
        <authorList>
            <person name="Hameed A."/>
            <person name="Shahina M."/>
            <person name="Lai W.A."/>
            <person name="Lin S.Y."/>
            <person name="Young L.S."/>
            <person name="Liu Y.C."/>
            <person name="Hsu Y.H."/>
            <person name="Young C.C."/>
        </authorList>
    </citation>
    <scope>NUCLEOTIDE SEQUENCE [LARGE SCALE GENOMIC DNA]</scope>
    <source>
        <strain evidence="1 2">KCTC 52183</strain>
    </source>
</reference>